<reference evidence="2" key="1">
    <citation type="journal article" date="2015" name="Nat. Genet.">
        <title>The genome and transcriptome of the zoonotic hookworm Ancylostoma ceylanicum identify infection-specific gene families.</title>
        <authorList>
            <person name="Schwarz E.M."/>
            <person name="Hu Y."/>
            <person name="Antoshechkin I."/>
            <person name="Miller M.M."/>
            <person name="Sternberg P.W."/>
            <person name="Aroian R.V."/>
        </authorList>
    </citation>
    <scope>NUCLEOTIDE SEQUENCE</scope>
    <source>
        <strain evidence="2">HY135</strain>
    </source>
</reference>
<protein>
    <submittedName>
        <fullName evidence="1">Uncharacterized protein</fullName>
    </submittedName>
</protein>
<sequence length="85" mass="9257">MGRRVRLKLRALGTIPMGNLNDACQPRSQSASIPHATIVEYSRLLSVSLVTLSNRYTLSRVLFLSDTVPTIVPGGTHYTSSALKT</sequence>
<proteinExistence type="predicted"/>
<gene>
    <name evidence="1" type="primary">Acey_s0541.g3207</name>
    <name evidence="1" type="ORF">Y032_0541g3207</name>
</gene>
<accession>A0A016WQU2</accession>
<comment type="caution">
    <text evidence="1">The sequence shown here is derived from an EMBL/GenBank/DDBJ whole genome shotgun (WGS) entry which is preliminary data.</text>
</comment>
<organism evidence="1 2">
    <name type="scientific">Ancylostoma ceylanicum</name>
    <dbReference type="NCBI Taxonomy" id="53326"/>
    <lineage>
        <taxon>Eukaryota</taxon>
        <taxon>Metazoa</taxon>
        <taxon>Ecdysozoa</taxon>
        <taxon>Nematoda</taxon>
        <taxon>Chromadorea</taxon>
        <taxon>Rhabditida</taxon>
        <taxon>Rhabditina</taxon>
        <taxon>Rhabditomorpha</taxon>
        <taxon>Strongyloidea</taxon>
        <taxon>Ancylostomatidae</taxon>
        <taxon>Ancylostomatinae</taxon>
        <taxon>Ancylostoma</taxon>
    </lineage>
</organism>
<dbReference type="EMBL" id="JARK01000141">
    <property type="protein sequence ID" value="EYC42174.1"/>
    <property type="molecule type" value="Genomic_DNA"/>
</dbReference>
<evidence type="ECO:0000313" key="2">
    <source>
        <dbReference type="Proteomes" id="UP000024635"/>
    </source>
</evidence>
<keyword evidence="2" id="KW-1185">Reference proteome</keyword>
<dbReference type="AlphaFoldDB" id="A0A016WQU2"/>
<dbReference type="Proteomes" id="UP000024635">
    <property type="component" value="Unassembled WGS sequence"/>
</dbReference>
<evidence type="ECO:0000313" key="1">
    <source>
        <dbReference type="EMBL" id="EYC42174.1"/>
    </source>
</evidence>
<name>A0A016WQU2_9BILA</name>